<name>A0ACC3NWY9_9PEZI</name>
<reference evidence="1" key="1">
    <citation type="submission" date="2023-07" db="EMBL/GenBank/DDBJ databases">
        <title>Black Yeasts Isolated from many extreme environments.</title>
        <authorList>
            <person name="Coleine C."/>
            <person name="Stajich J.E."/>
            <person name="Selbmann L."/>
        </authorList>
    </citation>
    <scope>NUCLEOTIDE SEQUENCE</scope>
    <source>
        <strain evidence="1">CCFEE 5714</strain>
    </source>
</reference>
<protein>
    <submittedName>
        <fullName evidence="1">Uncharacterized protein</fullName>
    </submittedName>
</protein>
<dbReference type="Proteomes" id="UP001281147">
    <property type="component" value="Unassembled WGS sequence"/>
</dbReference>
<evidence type="ECO:0000313" key="2">
    <source>
        <dbReference type="Proteomes" id="UP001281147"/>
    </source>
</evidence>
<proteinExistence type="predicted"/>
<dbReference type="EMBL" id="JAUTXU010000005">
    <property type="protein sequence ID" value="KAK3724518.1"/>
    <property type="molecule type" value="Genomic_DNA"/>
</dbReference>
<evidence type="ECO:0000313" key="1">
    <source>
        <dbReference type="EMBL" id="KAK3724518.1"/>
    </source>
</evidence>
<keyword evidence="2" id="KW-1185">Reference proteome</keyword>
<accession>A0ACC3NWY9</accession>
<organism evidence="1 2">
    <name type="scientific">Vermiconidia calcicola</name>
    <dbReference type="NCBI Taxonomy" id="1690605"/>
    <lineage>
        <taxon>Eukaryota</taxon>
        <taxon>Fungi</taxon>
        <taxon>Dikarya</taxon>
        <taxon>Ascomycota</taxon>
        <taxon>Pezizomycotina</taxon>
        <taxon>Dothideomycetes</taxon>
        <taxon>Dothideomycetidae</taxon>
        <taxon>Mycosphaerellales</taxon>
        <taxon>Extremaceae</taxon>
        <taxon>Vermiconidia</taxon>
    </lineage>
</organism>
<comment type="caution">
    <text evidence="1">The sequence shown here is derived from an EMBL/GenBank/DDBJ whole genome shotgun (WGS) entry which is preliminary data.</text>
</comment>
<sequence>MRLRYILGHCQLDSNGSVNAGIVEWRSELPHQLSAIGAQERMLTSTFLRCARQLPASPLPRLTTPTLSLPQHRLKSSSSSNGEKEKKPKIALLGSGTIGLSFAALHLTANPTCTVTIHDTRPDLYDYISSHLPSYILPGSACSATYKDRLTLAPTLAKAVEYADIVQEQGPENVKFKRTLWAEVEKHARSDALLWSSTSGIPASEQAAGMKDKKRLMVVHPYNPPHIMPLLEIVPSKETSQKNINRTVHYWRSLGRTPVVIKKECTGFVANRLAFALFREACSLVEQDVVSVKELDDIVTSSMGPRWSVAGPFKSYQAGGGEQGLEGFLSKIGGTVQGCWDASERDVKKGGISVGEGKEWQEKVCKQAQEEYGNVDTSERDARTRKVLQAAAAEKGEGK</sequence>
<gene>
    <name evidence="1" type="ORF">LTR37_001142</name>
</gene>